<feature type="region of interest" description="Disordered" evidence="1">
    <location>
        <begin position="97"/>
        <end position="116"/>
    </location>
</feature>
<dbReference type="Proteomes" id="UP000784294">
    <property type="component" value="Unassembled WGS sequence"/>
</dbReference>
<accession>A0A3S5CDQ4</accession>
<comment type="caution">
    <text evidence="2">The sequence shown here is derived from an EMBL/GenBank/DDBJ whole genome shotgun (WGS) entry which is preliminary data.</text>
</comment>
<dbReference type="AlphaFoldDB" id="A0A3S5CDQ4"/>
<reference evidence="2" key="1">
    <citation type="submission" date="2018-11" db="EMBL/GenBank/DDBJ databases">
        <authorList>
            <consortium name="Pathogen Informatics"/>
        </authorList>
    </citation>
    <scope>NUCLEOTIDE SEQUENCE</scope>
</reference>
<protein>
    <submittedName>
        <fullName evidence="2">Uncharacterized protein</fullName>
    </submittedName>
</protein>
<organism evidence="2 3">
    <name type="scientific">Protopolystoma xenopodis</name>
    <dbReference type="NCBI Taxonomy" id="117903"/>
    <lineage>
        <taxon>Eukaryota</taxon>
        <taxon>Metazoa</taxon>
        <taxon>Spiralia</taxon>
        <taxon>Lophotrochozoa</taxon>
        <taxon>Platyhelminthes</taxon>
        <taxon>Monogenea</taxon>
        <taxon>Polyopisthocotylea</taxon>
        <taxon>Polystomatidea</taxon>
        <taxon>Polystomatidae</taxon>
        <taxon>Protopolystoma</taxon>
    </lineage>
</organism>
<evidence type="ECO:0000256" key="1">
    <source>
        <dbReference type="SAM" id="MobiDB-lite"/>
    </source>
</evidence>
<keyword evidence="3" id="KW-1185">Reference proteome</keyword>
<name>A0A3S5CDQ4_9PLAT</name>
<evidence type="ECO:0000313" key="2">
    <source>
        <dbReference type="EMBL" id="VEL12700.1"/>
    </source>
</evidence>
<gene>
    <name evidence="2" type="ORF">PXEA_LOCUS6140</name>
</gene>
<dbReference type="EMBL" id="CAAALY010015558">
    <property type="protein sequence ID" value="VEL12700.1"/>
    <property type="molecule type" value="Genomic_DNA"/>
</dbReference>
<evidence type="ECO:0000313" key="3">
    <source>
        <dbReference type="Proteomes" id="UP000784294"/>
    </source>
</evidence>
<proteinExistence type="predicted"/>
<sequence length="116" mass="13249">MIDLFRPRSQFHQLFEITLIQEDWPACHLSFFIWDWLGIEITRLESDLRSSRVNEQRLAQHLAESEEVSLAAIRRSEARAVYAEAKLAILSDQLPSARQPFSEAGQSISSLGKHVG</sequence>